<dbReference type="InterPro" id="IPR000566">
    <property type="entry name" value="Lipocln_cytosolic_FA-bd_dom"/>
</dbReference>
<dbReference type="InterPro" id="IPR031259">
    <property type="entry name" value="ILBP"/>
</dbReference>
<keyword evidence="6" id="KW-1185">Reference proteome</keyword>
<name>A0A7R9QY24_9ACAR</name>
<dbReference type="PRINTS" id="PR00178">
    <property type="entry name" value="FATTYACIDBP"/>
</dbReference>
<dbReference type="Pfam" id="PF00061">
    <property type="entry name" value="Lipocalin"/>
    <property type="match status" value="1"/>
</dbReference>
<evidence type="ECO:0000256" key="3">
    <source>
        <dbReference type="RuleBase" id="RU003696"/>
    </source>
</evidence>
<evidence type="ECO:0000256" key="2">
    <source>
        <dbReference type="ARBA" id="ARBA00023121"/>
    </source>
</evidence>
<dbReference type="InterPro" id="IPR012674">
    <property type="entry name" value="Calycin"/>
</dbReference>
<protein>
    <recommendedName>
        <fullName evidence="4">Cytosolic fatty-acid binding proteins domain-containing protein</fullName>
    </recommendedName>
</protein>
<dbReference type="GO" id="GO:0008289">
    <property type="term" value="F:lipid binding"/>
    <property type="evidence" value="ECO:0007669"/>
    <property type="project" value="UniProtKB-KW"/>
</dbReference>
<dbReference type="OrthoDB" id="354351at2759"/>
<dbReference type="Proteomes" id="UP000728032">
    <property type="component" value="Unassembled WGS sequence"/>
</dbReference>
<dbReference type="SUPFAM" id="SSF50814">
    <property type="entry name" value="Lipocalins"/>
    <property type="match status" value="1"/>
</dbReference>
<evidence type="ECO:0000256" key="1">
    <source>
        <dbReference type="ARBA" id="ARBA00008390"/>
    </source>
</evidence>
<proteinExistence type="inferred from homology"/>
<feature type="domain" description="Cytosolic fatty-acid binding proteins" evidence="4">
    <location>
        <begin position="6"/>
        <end position="23"/>
    </location>
</feature>
<evidence type="ECO:0000313" key="6">
    <source>
        <dbReference type="Proteomes" id="UP000728032"/>
    </source>
</evidence>
<evidence type="ECO:0000313" key="5">
    <source>
        <dbReference type="EMBL" id="CAD7661177.1"/>
    </source>
</evidence>
<dbReference type="CDD" id="cd00742">
    <property type="entry name" value="FABP"/>
    <property type="match status" value="1"/>
</dbReference>
<reference evidence="5" key="1">
    <citation type="submission" date="2020-11" db="EMBL/GenBank/DDBJ databases">
        <authorList>
            <person name="Tran Van P."/>
        </authorList>
    </citation>
    <scope>NUCLEOTIDE SEQUENCE</scope>
</reference>
<accession>A0A7R9QY24</accession>
<sequence>MTDFSGTYKLVSHDNFEALLRELGASEEIIAKLNQNTSDLEITQNGSAYTIKNVSPNHTREISFELGKEFDETRADGSTVKSTVTLDGNKLIQIQKGEKELKIVRELDGNELKITATAGSVEAHGVYAKQ</sequence>
<dbReference type="Gene3D" id="2.40.128.20">
    <property type="match status" value="1"/>
</dbReference>
<organism evidence="5">
    <name type="scientific">Oppiella nova</name>
    <dbReference type="NCBI Taxonomy" id="334625"/>
    <lineage>
        <taxon>Eukaryota</taxon>
        <taxon>Metazoa</taxon>
        <taxon>Ecdysozoa</taxon>
        <taxon>Arthropoda</taxon>
        <taxon>Chelicerata</taxon>
        <taxon>Arachnida</taxon>
        <taxon>Acari</taxon>
        <taxon>Acariformes</taxon>
        <taxon>Sarcoptiformes</taxon>
        <taxon>Oribatida</taxon>
        <taxon>Brachypylina</taxon>
        <taxon>Oppioidea</taxon>
        <taxon>Oppiidae</taxon>
        <taxon>Oppiella</taxon>
    </lineage>
</organism>
<keyword evidence="3" id="KW-0813">Transport</keyword>
<dbReference type="EMBL" id="CAJPVJ010022666">
    <property type="protein sequence ID" value="CAG2178313.1"/>
    <property type="molecule type" value="Genomic_DNA"/>
</dbReference>
<dbReference type="AlphaFoldDB" id="A0A7R9QY24"/>
<dbReference type="PANTHER" id="PTHR11955">
    <property type="entry name" value="FATTY ACID BINDING PROTEIN"/>
    <property type="match status" value="1"/>
</dbReference>
<gene>
    <name evidence="5" type="ORF">ONB1V03_LOCUS17738</name>
</gene>
<comment type="similarity">
    <text evidence="1 3">Belongs to the calycin superfamily. Fatty-acid binding protein (FABP) family.</text>
</comment>
<dbReference type="InterPro" id="IPR000463">
    <property type="entry name" value="Fatty_acid-bd"/>
</dbReference>
<evidence type="ECO:0000259" key="4">
    <source>
        <dbReference type="PROSITE" id="PS00214"/>
    </source>
</evidence>
<dbReference type="PROSITE" id="PS00214">
    <property type="entry name" value="FABP"/>
    <property type="match status" value="1"/>
</dbReference>
<dbReference type="EMBL" id="OC937491">
    <property type="protein sequence ID" value="CAD7661177.1"/>
    <property type="molecule type" value="Genomic_DNA"/>
</dbReference>
<keyword evidence="2" id="KW-0446">Lipid-binding</keyword>